<comment type="caution">
    <text evidence="2">The sequence shown here is derived from an EMBL/GenBank/DDBJ whole genome shotgun (WGS) entry which is preliminary data.</text>
</comment>
<evidence type="ECO:0000313" key="2">
    <source>
        <dbReference type="EMBL" id="GAA0159549.1"/>
    </source>
</evidence>
<dbReference type="PANTHER" id="PTHR31917:SF101">
    <property type="entry name" value="OS07G0607300 PROTEIN"/>
    <property type="match status" value="1"/>
</dbReference>
<dbReference type="PANTHER" id="PTHR31917">
    <property type="entry name" value="AGENET DOMAIN-CONTAINING PROTEIN-RELATED"/>
    <property type="match status" value="1"/>
</dbReference>
<keyword evidence="3" id="KW-1185">Reference proteome</keyword>
<feature type="domain" description="Agenet" evidence="1">
    <location>
        <begin position="22"/>
        <end position="81"/>
    </location>
</feature>
<evidence type="ECO:0000313" key="3">
    <source>
        <dbReference type="Proteomes" id="UP001454036"/>
    </source>
</evidence>
<sequence>MLVDPRPTIRPARPCQQEQDDLAIMDGTPVDAWWCDGWWEGFVIGGISILDSERFQVYSPGEKLLLHVAKSNLRVSRDWVGDRWVDIHMNPDILAVISATISMDAKLSISSTKETNFHDSQLMCHGIHTSSKLSIVEEEAHEQAEEKENGECIKDKALIFLTI</sequence>
<gene>
    <name evidence="2" type="ORF">LIER_38888</name>
</gene>
<dbReference type="AlphaFoldDB" id="A0AAV3Q711"/>
<organism evidence="2 3">
    <name type="scientific">Lithospermum erythrorhizon</name>
    <name type="common">Purple gromwell</name>
    <name type="synonym">Lithospermum officinale var. erythrorhizon</name>
    <dbReference type="NCBI Taxonomy" id="34254"/>
    <lineage>
        <taxon>Eukaryota</taxon>
        <taxon>Viridiplantae</taxon>
        <taxon>Streptophyta</taxon>
        <taxon>Embryophyta</taxon>
        <taxon>Tracheophyta</taxon>
        <taxon>Spermatophyta</taxon>
        <taxon>Magnoliopsida</taxon>
        <taxon>eudicotyledons</taxon>
        <taxon>Gunneridae</taxon>
        <taxon>Pentapetalae</taxon>
        <taxon>asterids</taxon>
        <taxon>lamiids</taxon>
        <taxon>Boraginales</taxon>
        <taxon>Boraginaceae</taxon>
        <taxon>Boraginoideae</taxon>
        <taxon>Lithospermeae</taxon>
        <taxon>Lithospermum</taxon>
    </lineage>
</organism>
<dbReference type="EMBL" id="BAABME010020150">
    <property type="protein sequence ID" value="GAA0159549.1"/>
    <property type="molecule type" value="Genomic_DNA"/>
</dbReference>
<protein>
    <recommendedName>
        <fullName evidence="1">Agenet domain-containing protein</fullName>
    </recommendedName>
</protein>
<dbReference type="Proteomes" id="UP001454036">
    <property type="component" value="Unassembled WGS sequence"/>
</dbReference>
<evidence type="ECO:0000259" key="1">
    <source>
        <dbReference type="SMART" id="SM00743"/>
    </source>
</evidence>
<dbReference type="SMART" id="SM00743">
    <property type="entry name" value="Agenet"/>
    <property type="match status" value="1"/>
</dbReference>
<name>A0AAV3Q711_LITER</name>
<proteinExistence type="predicted"/>
<accession>A0AAV3Q711</accession>
<reference evidence="2 3" key="1">
    <citation type="submission" date="2024-01" db="EMBL/GenBank/DDBJ databases">
        <title>The complete chloroplast genome sequence of Lithospermum erythrorhizon: insights into the phylogenetic relationship among Boraginaceae species and the maternal lineages of purple gromwells.</title>
        <authorList>
            <person name="Okada T."/>
            <person name="Watanabe K."/>
        </authorList>
    </citation>
    <scope>NUCLEOTIDE SEQUENCE [LARGE SCALE GENOMIC DNA]</scope>
</reference>
<dbReference type="InterPro" id="IPR014002">
    <property type="entry name" value="Agenet_dom_plant"/>
</dbReference>